<dbReference type="Pfam" id="PF13174">
    <property type="entry name" value="TPR_6"/>
    <property type="match status" value="1"/>
</dbReference>
<dbReference type="InterPro" id="IPR011990">
    <property type="entry name" value="TPR-like_helical_dom_sf"/>
</dbReference>
<dbReference type="Gene3D" id="1.25.40.10">
    <property type="entry name" value="Tetratricopeptide repeat domain"/>
    <property type="match status" value="1"/>
</dbReference>
<dbReference type="InterPro" id="IPR019734">
    <property type="entry name" value="TPR_rpt"/>
</dbReference>
<proteinExistence type="predicted"/>
<gene>
    <name evidence="1" type="ORF">HC031_17420</name>
</gene>
<organism evidence="1 2">
    <name type="scientific">Planosporangium thailandense</name>
    <dbReference type="NCBI Taxonomy" id="765197"/>
    <lineage>
        <taxon>Bacteria</taxon>
        <taxon>Bacillati</taxon>
        <taxon>Actinomycetota</taxon>
        <taxon>Actinomycetes</taxon>
        <taxon>Micromonosporales</taxon>
        <taxon>Micromonosporaceae</taxon>
        <taxon>Planosporangium</taxon>
    </lineage>
</organism>
<keyword evidence="2" id="KW-1185">Reference proteome</keyword>
<comment type="caution">
    <text evidence="1">The sequence shown here is derived from an EMBL/GenBank/DDBJ whole genome shotgun (WGS) entry which is preliminary data.</text>
</comment>
<name>A0ABX0Y224_9ACTN</name>
<dbReference type="Proteomes" id="UP000722989">
    <property type="component" value="Unassembled WGS sequence"/>
</dbReference>
<evidence type="ECO:0000313" key="1">
    <source>
        <dbReference type="EMBL" id="NJC71484.1"/>
    </source>
</evidence>
<dbReference type="EMBL" id="JAATVY010000012">
    <property type="protein sequence ID" value="NJC71484.1"/>
    <property type="molecule type" value="Genomic_DNA"/>
</dbReference>
<sequence length="457" mass="49750">MTAVRVWTGREASALRAALRLSIRDFAELLGVGVRTVTKWQARGEDVCLRPTMQALLDTALTRSGDEVRARFELILGAEHDPASSTDHSPALAVPPSLLADQWDHRKADALAEFLTDERELTPGTALTLSQEWRVVDPPQLVETRAGRRIGTRLAEVVVERTDALRRMDDFLGGGDMHDLVRRELRVTLAMVRGASYTEKTGRLLLGAVGELCQLAGWVASDAGLYDLAARYYLGGVSAAHAADDKPLAANLLSSLAYQVANVGDRPDAVLLACTAYHGAEKTATPTARALLLERLAWANARFGDTQATIRTLAQVDETFADSQPDNDPVWVYWLNQDEIDVMAGRCLTELKQPKKAIALLDQAVRRYDDSHAREKALYLSWLAEAHADNGNAEEAAATALRALHLSASTTSARSTDRIKVVRRALQSYRGNSAVDEFEDQAAAVLDLSDRGSGLGS</sequence>
<evidence type="ECO:0000313" key="2">
    <source>
        <dbReference type="Proteomes" id="UP000722989"/>
    </source>
</evidence>
<accession>A0ABX0Y224</accession>
<dbReference type="Gene3D" id="1.10.260.40">
    <property type="entry name" value="lambda repressor-like DNA-binding domains"/>
    <property type="match status" value="1"/>
</dbReference>
<protein>
    <submittedName>
        <fullName evidence="1">Tetratricopeptide repeat protein</fullName>
    </submittedName>
</protein>
<dbReference type="RefSeq" id="WP_167926396.1">
    <property type="nucleotide sequence ID" value="NZ_JAATVY010000012.1"/>
</dbReference>
<reference evidence="1 2" key="1">
    <citation type="submission" date="2020-03" db="EMBL/GenBank/DDBJ databases">
        <title>WGS of the type strain of Planosporangium spp.</title>
        <authorList>
            <person name="Thawai C."/>
        </authorList>
    </citation>
    <scope>NUCLEOTIDE SEQUENCE [LARGE SCALE GENOMIC DNA]</scope>
    <source>
        <strain evidence="1 2">TBRC 5610</strain>
    </source>
</reference>
<dbReference type="InterPro" id="IPR010982">
    <property type="entry name" value="Lambda_DNA-bd_dom_sf"/>
</dbReference>
<dbReference type="SUPFAM" id="SSF48452">
    <property type="entry name" value="TPR-like"/>
    <property type="match status" value="1"/>
</dbReference>